<dbReference type="AlphaFoldDB" id="M2NNC9"/>
<feature type="compositionally biased region" description="Basic and acidic residues" evidence="1">
    <location>
        <begin position="14"/>
        <end position="24"/>
    </location>
</feature>
<comment type="caution">
    <text evidence="2">The sequence shown here is derived from an EMBL/GenBank/DDBJ whole genome shotgun (WGS) entry which is preliminary data.</text>
</comment>
<gene>
    <name evidence="2" type="ORF">C791_6775</name>
</gene>
<feature type="region of interest" description="Disordered" evidence="1">
    <location>
        <begin position="1"/>
        <end position="72"/>
    </location>
</feature>
<dbReference type="Proteomes" id="UP000014137">
    <property type="component" value="Unassembled WGS sequence"/>
</dbReference>
<proteinExistence type="predicted"/>
<evidence type="ECO:0000256" key="1">
    <source>
        <dbReference type="SAM" id="MobiDB-lite"/>
    </source>
</evidence>
<sequence>MRHRRVAAGAPPGRHRDQCGENNRRRTSTSSTAPEHAAPRLPVGHITNSNKGTRKEPMYGCQLPNRPTAVPG</sequence>
<dbReference type="EMBL" id="ANMG01000067">
    <property type="protein sequence ID" value="EMD23689.1"/>
    <property type="molecule type" value="Genomic_DNA"/>
</dbReference>
<accession>M2NNC9</accession>
<name>M2NNC9_9PSEU</name>
<reference evidence="2 3" key="1">
    <citation type="submission" date="2012-10" db="EMBL/GenBank/DDBJ databases">
        <title>Genome assembly of Amycolatopsis azurea DSM 43854.</title>
        <authorList>
            <person name="Khatri I."/>
            <person name="Kaur I."/>
            <person name="Subramanian S."/>
            <person name="Mayilraj S."/>
        </authorList>
    </citation>
    <scope>NUCLEOTIDE SEQUENCE [LARGE SCALE GENOMIC DNA]</scope>
    <source>
        <strain evidence="2 3">DSM 43854</strain>
    </source>
</reference>
<dbReference type="PATRIC" id="fig|1238180.3.peg.6528"/>
<organism evidence="2 3">
    <name type="scientific">Amycolatopsis azurea DSM 43854</name>
    <dbReference type="NCBI Taxonomy" id="1238180"/>
    <lineage>
        <taxon>Bacteria</taxon>
        <taxon>Bacillati</taxon>
        <taxon>Actinomycetota</taxon>
        <taxon>Actinomycetes</taxon>
        <taxon>Pseudonocardiales</taxon>
        <taxon>Pseudonocardiaceae</taxon>
        <taxon>Amycolatopsis</taxon>
    </lineage>
</organism>
<protein>
    <submittedName>
        <fullName evidence="2">Uncharacterized protein</fullName>
    </submittedName>
</protein>
<evidence type="ECO:0000313" key="2">
    <source>
        <dbReference type="EMBL" id="EMD23689.1"/>
    </source>
</evidence>
<evidence type="ECO:0000313" key="3">
    <source>
        <dbReference type="Proteomes" id="UP000014137"/>
    </source>
</evidence>